<evidence type="ECO:0000313" key="1">
    <source>
        <dbReference type="EMBL" id="OGD03203.1"/>
    </source>
</evidence>
<dbReference type="InterPro" id="IPR035069">
    <property type="entry name" value="TTHA1013/TTHA0281-like"/>
</dbReference>
<dbReference type="SUPFAM" id="SSF143100">
    <property type="entry name" value="TTHA1013/TTHA0281-like"/>
    <property type="match status" value="1"/>
</dbReference>
<evidence type="ECO:0000313" key="2">
    <source>
        <dbReference type="Proteomes" id="UP000177080"/>
    </source>
</evidence>
<protein>
    <recommendedName>
        <fullName evidence="3">HicB-like antitoxin of toxin-antitoxin system domain-containing protein</fullName>
    </recommendedName>
</protein>
<name>A0A1F4ZA75_9BACT</name>
<dbReference type="EMBL" id="MEXN01000007">
    <property type="protein sequence ID" value="OGD03203.1"/>
    <property type="molecule type" value="Genomic_DNA"/>
</dbReference>
<organism evidence="1 2">
    <name type="scientific">Candidatus Amesbacteria bacterium RIFCSPLOWO2_01_FULL_48_25</name>
    <dbReference type="NCBI Taxonomy" id="1797259"/>
    <lineage>
        <taxon>Bacteria</taxon>
        <taxon>Candidatus Amesiibacteriota</taxon>
    </lineage>
</organism>
<dbReference type="Proteomes" id="UP000177080">
    <property type="component" value="Unassembled WGS sequence"/>
</dbReference>
<dbReference type="AlphaFoldDB" id="A0A1F4ZA75"/>
<reference evidence="1 2" key="1">
    <citation type="journal article" date="2016" name="Nat. Commun.">
        <title>Thousands of microbial genomes shed light on interconnected biogeochemical processes in an aquifer system.</title>
        <authorList>
            <person name="Anantharaman K."/>
            <person name="Brown C.T."/>
            <person name="Hug L.A."/>
            <person name="Sharon I."/>
            <person name="Castelle C.J."/>
            <person name="Probst A.J."/>
            <person name="Thomas B.C."/>
            <person name="Singh A."/>
            <person name="Wilkins M.J."/>
            <person name="Karaoz U."/>
            <person name="Brodie E.L."/>
            <person name="Williams K.H."/>
            <person name="Hubbard S.S."/>
            <person name="Banfield J.F."/>
        </authorList>
    </citation>
    <scope>NUCLEOTIDE SEQUENCE [LARGE SCALE GENOMIC DNA]</scope>
</reference>
<proteinExistence type="predicted"/>
<evidence type="ECO:0008006" key="3">
    <source>
        <dbReference type="Google" id="ProtNLM"/>
    </source>
</evidence>
<accession>A0A1F4ZA75</accession>
<comment type="caution">
    <text evidence="1">The sequence shown here is derived from an EMBL/GenBank/DDBJ whole genome shotgun (WGS) entry which is preliminary data.</text>
</comment>
<sequence length="95" mass="10595">MGKVQFALSVIVIKEGDSFIAYSPALDLSTAGETYAEAKKRFEEAVGIFFEEISQKNTVDKALTELGWQKQNNEYLPPMVVGSQTENFSVPRFVN</sequence>
<dbReference type="Gene3D" id="3.30.160.250">
    <property type="match status" value="1"/>
</dbReference>
<dbReference type="STRING" id="1797259.A2989_00015"/>
<gene>
    <name evidence="1" type="ORF">A2989_00015</name>
</gene>